<evidence type="ECO:0000256" key="4">
    <source>
        <dbReference type="ARBA" id="ARBA00022617"/>
    </source>
</evidence>
<dbReference type="InterPro" id="IPR017972">
    <property type="entry name" value="Cyt_P450_CS"/>
</dbReference>
<organism evidence="12 13">
    <name type="scientific">Galleria mellonella</name>
    <name type="common">Greater wax moth</name>
    <dbReference type="NCBI Taxonomy" id="7137"/>
    <lineage>
        <taxon>Eukaryota</taxon>
        <taxon>Metazoa</taxon>
        <taxon>Ecdysozoa</taxon>
        <taxon>Arthropoda</taxon>
        <taxon>Hexapoda</taxon>
        <taxon>Insecta</taxon>
        <taxon>Pterygota</taxon>
        <taxon>Neoptera</taxon>
        <taxon>Endopterygota</taxon>
        <taxon>Lepidoptera</taxon>
        <taxon>Glossata</taxon>
        <taxon>Ditrysia</taxon>
        <taxon>Pyraloidea</taxon>
        <taxon>Pyralidae</taxon>
        <taxon>Galleriinae</taxon>
        <taxon>Galleria</taxon>
    </lineage>
</organism>
<evidence type="ECO:0000256" key="8">
    <source>
        <dbReference type="ARBA" id="ARBA00023033"/>
    </source>
</evidence>
<dbReference type="SUPFAM" id="SSF48264">
    <property type="entry name" value="Cytochrome P450"/>
    <property type="match status" value="1"/>
</dbReference>
<keyword evidence="11" id="KW-0472">Membrane</keyword>
<dbReference type="KEGG" id="gmw:113513211"/>
<evidence type="ECO:0000313" key="13">
    <source>
        <dbReference type="RefSeq" id="XP_031767123.2"/>
    </source>
</evidence>
<dbReference type="GO" id="GO:0016705">
    <property type="term" value="F:oxidoreductase activity, acting on paired donors, with incorporation or reduction of molecular oxygen"/>
    <property type="evidence" value="ECO:0007669"/>
    <property type="project" value="InterPro"/>
</dbReference>
<keyword evidence="11" id="KW-0812">Transmembrane</keyword>
<dbReference type="GO" id="GO:0020037">
    <property type="term" value="F:heme binding"/>
    <property type="evidence" value="ECO:0007669"/>
    <property type="project" value="InterPro"/>
</dbReference>
<dbReference type="AlphaFoldDB" id="A0A6J3C097"/>
<dbReference type="PANTHER" id="PTHR24291">
    <property type="entry name" value="CYTOCHROME P450 FAMILY 4"/>
    <property type="match status" value="1"/>
</dbReference>
<keyword evidence="5 9" id="KW-0479">Metal-binding</keyword>
<proteinExistence type="inferred from homology"/>
<keyword evidence="6 10" id="KW-0560">Oxidoreductase</keyword>
<protein>
    <submittedName>
        <fullName evidence="13">Cytochrome P450 4C1-like</fullName>
    </submittedName>
</protein>
<feature type="transmembrane region" description="Helical" evidence="11">
    <location>
        <begin position="6"/>
        <end position="26"/>
    </location>
</feature>
<dbReference type="PRINTS" id="PR00463">
    <property type="entry name" value="EP450I"/>
</dbReference>
<evidence type="ECO:0000256" key="1">
    <source>
        <dbReference type="ARBA" id="ARBA00001971"/>
    </source>
</evidence>
<feature type="binding site" description="axial binding residue" evidence="9">
    <location>
        <position position="451"/>
    </location>
    <ligand>
        <name>heme</name>
        <dbReference type="ChEBI" id="CHEBI:30413"/>
    </ligand>
    <ligandPart>
        <name>Fe</name>
        <dbReference type="ChEBI" id="CHEBI:18248"/>
    </ligandPart>
</feature>
<sequence>MSLNMLYISLIIIVITLVLLHLCFNYHEEAREFLKIPGLKDRFLIGNAFEIFMAPEKLFALRFVLAKKFKGIFRFYAYPYKFIMIYNPEDAEAILSGMKFSEKSIVYRIIKPWLADGLLLSSGAKWQQRRKILTPAFHFDILRQFHVTMEENSKQLTDTLEKNIKETIDIKPIITEYTINTICETAMGTKLSGENSAAGKTYKNAVLSLGEMFAQRFVKAYLFLEFVFNLSSLKFKQEKTIQIVKKFTGEVINKRKEYIDQYGSAINPTEPHGDGVYKKRKKAAFLDLLLAAENEGQIDRSGIQEEVDTFMFEGHDTTASGITFLLLMLANHKDIQEKVYQEMNSIFGDSTRQATIDDLAQMKYLELCIKETLRLYPPVHFMARTLNEPVKLSNYNIPAGTECLILIFDLHRREDLFKNALTFDPDRFLPENSVGRHPYAYIPFSAGPRNCIGKRFAIMEMKSAASAVIRRYKLEAITKPEDIRFVGDIILRSIDPIYMKIIKRKI</sequence>
<reference evidence="13" key="1">
    <citation type="submission" date="2025-08" db="UniProtKB">
        <authorList>
            <consortium name="RefSeq"/>
        </authorList>
    </citation>
    <scope>IDENTIFICATION</scope>
    <source>
        <tissue evidence="13">Whole larvae</tissue>
    </source>
</reference>
<evidence type="ECO:0000256" key="5">
    <source>
        <dbReference type="ARBA" id="ARBA00022723"/>
    </source>
</evidence>
<name>A0A6J3C097_GALME</name>
<evidence type="ECO:0000256" key="10">
    <source>
        <dbReference type="RuleBase" id="RU000461"/>
    </source>
</evidence>
<keyword evidence="4 9" id="KW-0349">Heme</keyword>
<keyword evidence="11" id="KW-1133">Transmembrane helix</keyword>
<dbReference type="InterPro" id="IPR001128">
    <property type="entry name" value="Cyt_P450"/>
</dbReference>
<comment type="cofactor">
    <cofactor evidence="1 9">
        <name>heme</name>
        <dbReference type="ChEBI" id="CHEBI:30413"/>
    </cofactor>
</comment>
<evidence type="ECO:0000256" key="7">
    <source>
        <dbReference type="ARBA" id="ARBA00023004"/>
    </source>
</evidence>
<evidence type="ECO:0000256" key="2">
    <source>
        <dbReference type="ARBA" id="ARBA00003690"/>
    </source>
</evidence>
<dbReference type="PROSITE" id="PS00086">
    <property type="entry name" value="CYTOCHROME_P450"/>
    <property type="match status" value="1"/>
</dbReference>
<evidence type="ECO:0000313" key="12">
    <source>
        <dbReference type="Proteomes" id="UP001652740"/>
    </source>
</evidence>
<dbReference type="GeneID" id="113513211"/>
<gene>
    <name evidence="13" type="primary">LOC113513211</name>
</gene>
<dbReference type="Proteomes" id="UP001652740">
    <property type="component" value="Unplaced"/>
</dbReference>
<evidence type="ECO:0000256" key="9">
    <source>
        <dbReference type="PIRSR" id="PIRSR602401-1"/>
    </source>
</evidence>
<keyword evidence="12" id="KW-1185">Reference proteome</keyword>
<keyword evidence="8 10" id="KW-0503">Monooxygenase</keyword>
<evidence type="ECO:0000256" key="11">
    <source>
        <dbReference type="SAM" id="Phobius"/>
    </source>
</evidence>
<dbReference type="PRINTS" id="PR00385">
    <property type="entry name" value="P450"/>
</dbReference>
<dbReference type="InterPro" id="IPR036396">
    <property type="entry name" value="Cyt_P450_sf"/>
</dbReference>
<evidence type="ECO:0000256" key="3">
    <source>
        <dbReference type="ARBA" id="ARBA00010617"/>
    </source>
</evidence>
<dbReference type="GO" id="GO:0004497">
    <property type="term" value="F:monooxygenase activity"/>
    <property type="evidence" value="ECO:0007669"/>
    <property type="project" value="UniProtKB-KW"/>
</dbReference>
<dbReference type="InterPro" id="IPR002401">
    <property type="entry name" value="Cyt_P450_E_grp-I"/>
</dbReference>
<accession>A0A6J3C097</accession>
<dbReference type="Gene3D" id="1.10.630.10">
    <property type="entry name" value="Cytochrome P450"/>
    <property type="match status" value="1"/>
</dbReference>
<keyword evidence="7 9" id="KW-0408">Iron</keyword>
<dbReference type="InParanoid" id="A0A6J3C097"/>
<comment type="function">
    <text evidence="2">May be involved in the metabolism of insect hormones and in the breakdown of synthetic insecticides.</text>
</comment>
<evidence type="ECO:0000256" key="6">
    <source>
        <dbReference type="ARBA" id="ARBA00023002"/>
    </source>
</evidence>
<dbReference type="GO" id="GO:0005506">
    <property type="term" value="F:iron ion binding"/>
    <property type="evidence" value="ECO:0007669"/>
    <property type="project" value="InterPro"/>
</dbReference>
<dbReference type="RefSeq" id="XP_031767123.2">
    <property type="nucleotide sequence ID" value="XM_031911263.2"/>
</dbReference>
<dbReference type="InterPro" id="IPR050196">
    <property type="entry name" value="Cytochrome_P450_Monoox"/>
</dbReference>
<dbReference type="CDD" id="cd20628">
    <property type="entry name" value="CYP4"/>
    <property type="match status" value="1"/>
</dbReference>
<comment type="similarity">
    <text evidence="3 10">Belongs to the cytochrome P450 family.</text>
</comment>
<dbReference type="Pfam" id="PF00067">
    <property type="entry name" value="p450"/>
    <property type="match status" value="1"/>
</dbReference>
<dbReference type="PANTHER" id="PTHR24291:SF105">
    <property type="entry name" value="CYTOCHROME P450 4P1-RELATED"/>
    <property type="match status" value="1"/>
</dbReference>